<protein>
    <recommendedName>
        <fullName evidence="2">DUF4283 domain-containing protein</fullName>
    </recommendedName>
</protein>
<reference evidence="1" key="1">
    <citation type="submission" date="2020-07" db="EMBL/GenBank/DDBJ databases">
        <authorList>
            <person name="Lin J."/>
        </authorList>
    </citation>
    <scope>NUCLEOTIDE SEQUENCE</scope>
</reference>
<name>A0A6V7QMK8_ANACO</name>
<gene>
    <name evidence="1" type="ORF">CB5_LOCUS27449</name>
</gene>
<evidence type="ECO:0008006" key="2">
    <source>
        <dbReference type="Google" id="ProtNLM"/>
    </source>
</evidence>
<organism evidence="1">
    <name type="scientific">Ananas comosus var. bracteatus</name>
    <name type="common">red pineapple</name>
    <dbReference type="NCBI Taxonomy" id="296719"/>
    <lineage>
        <taxon>Eukaryota</taxon>
        <taxon>Viridiplantae</taxon>
        <taxon>Streptophyta</taxon>
        <taxon>Embryophyta</taxon>
        <taxon>Tracheophyta</taxon>
        <taxon>Spermatophyta</taxon>
        <taxon>Magnoliopsida</taxon>
        <taxon>Liliopsida</taxon>
        <taxon>Poales</taxon>
        <taxon>Bromeliaceae</taxon>
        <taxon>Bromelioideae</taxon>
        <taxon>Ananas</taxon>
    </lineage>
</organism>
<dbReference type="EMBL" id="LR862137">
    <property type="protein sequence ID" value="CAD1844238.1"/>
    <property type="molecule type" value="Genomic_DNA"/>
</dbReference>
<dbReference type="AlphaFoldDB" id="A0A6V7QMK8"/>
<evidence type="ECO:0000313" key="1">
    <source>
        <dbReference type="EMBL" id="CAD1844238.1"/>
    </source>
</evidence>
<accession>A0A6V7QMK8</accession>
<sequence>MSTNLKALRSPRSLNTLLRRESSTLPLPVSRLTRKLSSLLHLRLLRRDTLLLRSLPLLFPLHPATSPSKVVALGAWEEITGLLFAATEFTVPARPSYLRAFVPLFDDFTSRQNRRRNAILVDVLPPANLGRFSQDTITNELANRFGGYPNDFHVARYSERDYVLFLPEWVPTERLIRRDVLNLGAFQLRCFPWNPYRGARRPPLTYKAWICLVSLPYECRSSRSMVALIGGFGRFIRPDDFSARMADLSGYSSNARTGLMPSDAEIRPTSALMNTFLVSARQLGTSTPPDPIVGDALRMVATQTPTPPGIPPRYTIVAVLCTRLCIVGGGPRLPALQILRDRNLLWTARPSCEPSRGRRHPAFQAFSGIIGHDGAPAFHGLTGLHSGRRPCGSRCLGSALSKAVHRKARLLEGETAQCGRSTRKWTRKKVKKKGLLCGVDLHDEDAKEFLVFLGRKA</sequence>
<proteinExistence type="predicted"/>